<evidence type="ECO:0000313" key="3">
    <source>
        <dbReference type="Proteomes" id="UP001321475"/>
    </source>
</evidence>
<sequence length="269" mass="29045">MAQETDGIEEAFEGQIRVAVTVAGRVGEQVARAREEMRRRSQAASEQEARELSSRIAAERHVARAQYSDVHRPDWWANASAQQIGETYGLARAWANEDPEAAKAEQRMREELRARHGIDANNAGGDPAAVQEAVDRARRDKDRAEALQLASFANAADRSAEQAATKAESSADPALVDAASADVDAHREQAAAARHEAAVAYDSAERREETASTLESHGVAPEIVATRMRADVDQAKPATEATRSTTGRAPKARSRRGSGAQIQRTGVSR</sequence>
<dbReference type="EMBL" id="AP027730">
    <property type="protein sequence ID" value="BDZ44020.1"/>
    <property type="molecule type" value="Genomic_DNA"/>
</dbReference>
<proteinExistence type="predicted"/>
<keyword evidence="2" id="KW-0614">Plasmid</keyword>
<gene>
    <name evidence="2" type="ORF">GCM10025865_33190</name>
</gene>
<feature type="compositionally biased region" description="Basic and acidic residues" evidence="1">
    <location>
        <begin position="133"/>
        <end position="142"/>
    </location>
</feature>
<evidence type="ECO:0000256" key="1">
    <source>
        <dbReference type="SAM" id="MobiDB-lite"/>
    </source>
</evidence>
<feature type="region of interest" description="Disordered" evidence="1">
    <location>
        <begin position="118"/>
        <end position="142"/>
    </location>
</feature>
<organism evidence="2 3">
    <name type="scientific">Paraoerskovia sediminicola</name>
    <dbReference type="NCBI Taxonomy" id="1138587"/>
    <lineage>
        <taxon>Bacteria</taxon>
        <taxon>Bacillati</taxon>
        <taxon>Actinomycetota</taxon>
        <taxon>Actinomycetes</taxon>
        <taxon>Micrococcales</taxon>
        <taxon>Cellulomonadaceae</taxon>
        <taxon>Paraoerskovia</taxon>
    </lineage>
</organism>
<name>A0ABN6XGU9_9CELL</name>
<accession>A0ABN6XGU9</accession>
<dbReference type="Proteomes" id="UP001321475">
    <property type="component" value="Plasmid pNBRC108565a"/>
</dbReference>
<dbReference type="RefSeq" id="WP_286219577.1">
    <property type="nucleotide sequence ID" value="NZ_AP027730.1"/>
</dbReference>
<feature type="region of interest" description="Disordered" evidence="1">
    <location>
        <begin position="154"/>
        <end position="173"/>
    </location>
</feature>
<evidence type="ECO:0008006" key="4">
    <source>
        <dbReference type="Google" id="ProtNLM"/>
    </source>
</evidence>
<feature type="region of interest" description="Disordered" evidence="1">
    <location>
        <begin position="201"/>
        <end position="269"/>
    </location>
</feature>
<geneLocation type="plasmid" evidence="2 3">
    <name>pNBRC108565a</name>
</geneLocation>
<protein>
    <recommendedName>
        <fullName evidence="4">Colicin import membrane protein</fullName>
    </recommendedName>
</protein>
<keyword evidence="3" id="KW-1185">Reference proteome</keyword>
<feature type="compositionally biased region" description="Polar residues" evidence="1">
    <location>
        <begin position="260"/>
        <end position="269"/>
    </location>
</feature>
<feature type="region of interest" description="Disordered" evidence="1">
    <location>
        <begin position="33"/>
        <end position="52"/>
    </location>
</feature>
<reference evidence="3" key="1">
    <citation type="journal article" date="2019" name="Int. J. Syst. Evol. Microbiol.">
        <title>The Global Catalogue of Microorganisms (GCM) 10K type strain sequencing project: providing services to taxonomists for standard genome sequencing and annotation.</title>
        <authorList>
            <consortium name="The Broad Institute Genomics Platform"/>
            <consortium name="The Broad Institute Genome Sequencing Center for Infectious Disease"/>
            <person name="Wu L."/>
            <person name="Ma J."/>
        </authorList>
    </citation>
    <scope>NUCLEOTIDE SEQUENCE [LARGE SCALE GENOMIC DNA]</scope>
    <source>
        <strain evidence="3">NBRC 108565</strain>
    </source>
</reference>
<evidence type="ECO:0000313" key="2">
    <source>
        <dbReference type="EMBL" id="BDZ44020.1"/>
    </source>
</evidence>
<feature type="compositionally biased region" description="Basic and acidic residues" evidence="1">
    <location>
        <begin position="201"/>
        <end position="210"/>
    </location>
</feature>